<sequence length="145" mass="15645">MVAMNLVYSRSAYTFGRLSDRMDHGRLLALGLIVLLAADLLLAANERWPTILAGVFLWAAHMGITHGLFARMIADSAPVDLRDTAYGAFKLVGGHRHAAGQCRRGAAVGPLRCILHLLCAGGFTELALVGLILKVWQQQRPSGVI</sequence>
<dbReference type="PANTHER" id="PTHR23518">
    <property type="entry name" value="C-METHYLTRANSFERASE"/>
    <property type="match status" value="1"/>
</dbReference>
<evidence type="ECO:0000313" key="2">
    <source>
        <dbReference type="EMBL" id="VBB46302.1"/>
    </source>
</evidence>
<gene>
    <name evidence="2" type="ORF">TRIP_B40219</name>
</gene>
<feature type="transmembrane region" description="Helical" evidence="1">
    <location>
        <begin position="53"/>
        <end position="74"/>
    </location>
</feature>
<dbReference type="InterPro" id="IPR036259">
    <property type="entry name" value="MFS_trans_sf"/>
</dbReference>
<protein>
    <submittedName>
        <fullName evidence="2">Major facilitator superfamily protein</fullName>
    </submittedName>
</protein>
<keyword evidence="1" id="KW-0812">Transmembrane</keyword>
<keyword evidence="1" id="KW-1133">Transmembrane helix</keyword>
<dbReference type="SUPFAM" id="SSF103473">
    <property type="entry name" value="MFS general substrate transporter"/>
    <property type="match status" value="1"/>
</dbReference>
<dbReference type="PANTHER" id="PTHR23518:SF2">
    <property type="entry name" value="MAJOR FACILITATOR SUPERFAMILY TRANSPORTER"/>
    <property type="match status" value="1"/>
</dbReference>
<reference evidence="2" key="1">
    <citation type="submission" date="2018-07" db="EMBL/GenBank/DDBJ databases">
        <authorList>
            <consortium name="Genoscope - CEA"/>
            <person name="William W."/>
        </authorList>
    </citation>
    <scope>NUCLEOTIDE SEQUENCE</scope>
    <source>
        <strain evidence="2">IK1</strain>
    </source>
</reference>
<accession>A0A653AE56</accession>
<dbReference type="AlphaFoldDB" id="A0A653AE56"/>
<proteinExistence type="predicted"/>
<dbReference type="EMBL" id="UPXX01000031">
    <property type="protein sequence ID" value="VBB46302.1"/>
    <property type="molecule type" value="Genomic_DNA"/>
</dbReference>
<feature type="transmembrane region" description="Helical" evidence="1">
    <location>
        <begin position="113"/>
        <end position="133"/>
    </location>
</feature>
<keyword evidence="1" id="KW-0472">Membrane</keyword>
<name>A0A653AE56_UNCDX</name>
<organism evidence="2">
    <name type="scientific">Uncultured Desulfatiglans sp</name>
    <dbReference type="NCBI Taxonomy" id="1748965"/>
    <lineage>
        <taxon>Bacteria</taxon>
        <taxon>Pseudomonadati</taxon>
        <taxon>Thermodesulfobacteriota</taxon>
        <taxon>Desulfobacteria</taxon>
        <taxon>Desulfatiglandales</taxon>
        <taxon>Desulfatiglandaceae</taxon>
        <taxon>Desulfatiglans</taxon>
        <taxon>environmental samples</taxon>
    </lineage>
</organism>
<dbReference type="Gene3D" id="1.20.1250.20">
    <property type="entry name" value="MFS general substrate transporter like domains"/>
    <property type="match status" value="1"/>
</dbReference>
<evidence type="ECO:0000256" key="1">
    <source>
        <dbReference type="SAM" id="Phobius"/>
    </source>
</evidence>